<feature type="compositionally biased region" description="Basic and acidic residues" evidence="1">
    <location>
        <begin position="164"/>
        <end position="175"/>
    </location>
</feature>
<evidence type="ECO:0000313" key="2">
    <source>
        <dbReference type="EMBL" id="VDI36380.1"/>
    </source>
</evidence>
<dbReference type="OrthoDB" id="10385464at2759"/>
<dbReference type="AlphaFoldDB" id="A0A8B6ELR7"/>
<feature type="compositionally biased region" description="Basic and acidic residues" evidence="1">
    <location>
        <begin position="215"/>
        <end position="261"/>
    </location>
</feature>
<organism evidence="2 3">
    <name type="scientific">Mytilus galloprovincialis</name>
    <name type="common">Mediterranean mussel</name>
    <dbReference type="NCBI Taxonomy" id="29158"/>
    <lineage>
        <taxon>Eukaryota</taxon>
        <taxon>Metazoa</taxon>
        <taxon>Spiralia</taxon>
        <taxon>Lophotrochozoa</taxon>
        <taxon>Mollusca</taxon>
        <taxon>Bivalvia</taxon>
        <taxon>Autobranchia</taxon>
        <taxon>Pteriomorphia</taxon>
        <taxon>Mytilida</taxon>
        <taxon>Mytiloidea</taxon>
        <taxon>Mytilidae</taxon>
        <taxon>Mytilinae</taxon>
        <taxon>Mytilus</taxon>
    </lineage>
</organism>
<feature type="region of interest" description="Disordered" evidence="1">
    <location>
        <begin position="69"/>
        <end position="105"/>
    </location>
</feature>
<accession>A0A8B6ELR7</accession>
<comment type="caution">
    <text evidence="2">The sequence shown here is derived from an EMBL/GenBank/DDBJ whole genome shotgun (WGS) entry which is preliminary data.</text>
</comment>
<reference evidence="2" key="1">
    <citation type="submission" date="2018-11" db="EMBL/GenBank/DDBJ databases">
        <authorList>
            <person name="Alioto T."/>
            <person name="Alioto T."/>
        </authorList>
    </citation>
    <scope>NUCLEOTIDE SEQUENCE</scope>
</reference>
<feature type="region of interest" description="Disordered" evidence="1">
    <location>
        <begin position="215"/>
        <end position="317"/>
    </location>
</feature>
<keyword evidence="3" id="KW-1185">Reference proteome</keyword>
<proteinExistence type="predicted"/>
<gene>
    <name evidence="2" type="ORF">MGAL_10B025697</name>
</gene>
<feature type="region of interest" description="Disordered" evidence="1">
    <location>
        <begin position="148"/>
        <end position="185"/>
    </location>
</feature>
<dbReference type="Proteomes" id="UP000596742">
    <property type="component" value="Unassembled WGS sequence"/>
</dbReference>
<evidence type="ECO:0000313" key="3">
    <source>
        <dbReference type="Proteomes" id="UP000596742"/>
    </source>
</evidence>
<sequence>MDVTKKFHVTLINRFIMANQEKEKKSFSVSGFCEAILSTAEFECRLEDIQDMKAAEAKRTVWKLELKRENKEEKRSEKDVSMNIEEKGSENDESMNIEEKRSENDERMNIEEKKPEMGVDISTEQRREMIITKPIHVQRIGENPLKNAVGHANKDPVQNSESKGSIDDKETMKDEKKRKREIMKEEKLMEKKAKEEEKNVKAQYKAIDKGIKKYSKDVKSTWKKEEKRKAGMKKMGDKAQRMLEKEMRKIEKERRKDEKKKQVQAIDRVQENQNDLKIVKTNEETEKNEDEGKKTDQTINVDGGKQNDSEKTKKEAGIIKEKKNNFDVIERKEKEAKDIEMSTNNAGKTTTFAARISGFFRSLSCIKGQKKSKDVC</sequence>
<feature type="compositionally biased region" description="Basic and acidic residues" evidence="1">
    <location>
        <begin position="305"/>
        <end position="317"/>
    </location>
</feature>
<evidence type="ECO:0000256" key="1">
    <source>
        <dbReference type="SAM" id="MobiDB-lite"/>
    </source>
</evidence>
<protein>
    <submittedName>
        <fullName evidence="2">Uncharacterized protein</fullName>
    </submittedName>
</protein>
<feature type="compositionally biased region" description="Basic and acidic residues" evidence="1">
    <location>
        <begin position="277"/>
        <end position="296"/>
    </location>
</feature>
<name>A0A8B6ELR7_MYTGA</name>
<feature type="compositionally biased region" description="Basic and acidic residues" evidence="1">
    <location>
        <begin position="69"/>
        <end position="90"/>
    </location>
</feature>
<dbReference type="EMBL" id="UYJE01005325">
    <property type="protein sequence ID" value="VDI36380.1"/>
    <property type="molecule type" value="Genomic_DNA"/>
</dbReference>